<dbReference type="PANTHER" id="PTHR42912">
    <property type="entry name" value="METHYLTRANSFERASE"/>
    <property type="match status" value="1"/>
</dbReference>
<dbReference type="GO" id="GO:0008757">
    <property type="term" value="F:S-adenosylmethionine-dependent methyltransferase activity"/>
    <property type="evidence" value="ECO:0007669"/>
    <property type="project" value="InterPro"/>
</dbReference>
<keyword evidence="3" id="KW-1185">Reference proteome</keyword>
<keyword evidence="2" id="KW-0830">Ubiquinone</keyword>
<evidence type="ECO:0000259" key="1">
    <source>
        <dbReference type="Pfam" id="PF08241"/>
    </source>
</evidence>
<dbReference type="CDD" id="cd02440">
    <property type="entry name" value="AdoMet_MTases"/>
    <property type="match status" value="1"/>
</dbReference>
<dbReference type="GO" id="GO:0043770">
    <property type="term" value="F:demethylmenaquinone methyltransferase activity"/>
    <property type="evidence" value="ECO:0007669"/>
    <property type="project" value="UniProtKB-EC"/>
</dbReference>
<evidence type="ECO:0000313" key="2">
    <source>
        <dbReference type="EMBL" id="KJE76855.1"/>
    </source>
</evidence>
<name>A0A0D8FUA6_9ACTN</name>
<protein>
    <submittedName>
        <fullName evidence="2">Ubiquinone/menaquinone biosynthesis C-methyltransferase UbiE</fullName>
        <ecNumber evidence="2">2.1.1.163</ecNumber>
        <ecNumber evidence="2">2.1.1.201</ecNumber>
    </submittedName>
</protein>
<dbReference type="SUPFAM" id="SSF53335">
    <property type="entry name" value="S-adenosyl-L-methionine-dependent methyltransferases"/>
    <property type="match status" value="1"/>
</dbReference>
<dbReference type="InterPro" id="IPR029063">
    <property type="entry name" value="SAM-dependent_MTases_sf"/>
</dbReference>
<organism evidence="2 3">
    <name type="scientific">Ferrimicrobium acidiphilum DSM 19497</name>
    <dbReference type="NCBI Taxonomy" id="1121877"/>
    <lineage>
        <taxon>Bacteria</taxon>
        <taxon>Bacillati</taxon>
        <taxon>Actinomycetota</taxon>
        <taxon>Acidimicrobiia</taxon>
        <taxon>Acidimicrobiales</taxon>
        <taxon>Acidimicrobiaceae</taxon>
        <taxon>Ferrimicrobium</taxon>
    </lineage>
</organism>
<dbReference type="Proteomes" id="UP000032336">
    <property type="component" value="Unassembled WGS sequence"/>
</dbReference>
<proteinExistence type="predicted"/>
<evidence type="ECO:0000313" key="3">
    <source>
        <dbReference type="Proteomes" id="UP000032336"/>
    </source>
</evidence>
<dbReference type="RefSeq" id="WP_236684615.1">
    <property type="nucleotide sequence ID" value="NZ_JQKF01000028.1"/>
</dbReference>
<dbReference type="Pfam" id="PF08241">
    <property type="entry name" value="Methyltransf_11"/>
    <property type="match status" value="1"/>
</dbReference>
<comment type="caution">
    <text evidence="2">The sequence shown here is derived from an EMBL/GenBank/DDBJ whole genome shotgun (WGS) entry which is preliminary data.</text>
</comment>
<dbReference type="GeneID" id="78372568"/>
<dbReference type="InterPro" id="IPR013216">
    <property type="entry name" value="Methyltransf_11"/>
</dbReference>
<sequence>MDLEAFRSLPEWPLILRESWETNASWWQAGFTEGSDAEYEEQIKPIVRLGLRGAHRVLDLGGGDGQLARVLADDGADTVVLDSSHAQLTTARIRGSSAVLATGAALPFQNRSFDAVLICLVLEHVIELDEVLAEVARVLEAGGRFLLLLNHPILQTPGSGFIDDVELGEQYWRLGPYLREDIQMEEVDAQVFVPFVHRPLSQYVNRASDRGLTLVGMEEPAPPPGFVARADEYRQVQEYPRLLVLHFERRP</sequence>
<dbReference type="EMBL" id="JXUW01000010">
    <property type="protein sequence ID" value="KJE76855.1"/>
    <property type="molecule type" value="Genomic_DNA"/>
</dbReference>
<keyword evidence="2" id="KW-0489">Methyltransferase</keyword>
<gene>
    <name evidence="2" type="primary">ubiE2</name>
    <name evidence="2" type="ORF">FEAC_13570</name>
</gene>
<dbReference type="GO" id="GO:0032259">
    <property type="term" value="P:methylation"/>
    <property type="evidence" value="ECO:0007669"/>
    <property type="project" value="UniProtKB-KW"/>
</dbReference>
<dbReference type="EC" id="2.1.1.201" evidence="2"/>
<keyword evidence="2" id="KW-0808">Transferase</keyword>
<accession>A0A0D8FUA6</accession>
<dbReference type="AlphaFoldDB" id="A0A0D8FUA6"/>
<dbReference type="eggNOG" id="COG2226">
    <property type="taxonomic scope" value="Bacteria"/>
</dbReference>
<dbReference type="InterPro" id="IPR050508">
    <property type="entry name" value="Methyltransf_Superfamily"/>
</dbReference>
<feature type="domain" description="Methyltransferase type 11" evidence="1">
    <location>
        <begin position="58"/>
        <end position="146"/>
    </location>
</feature>
<dbReference type="GO" id="GO:0008425">
    <property type="term" value="F:2-methoxy-6-polyprenyl-1,4-benzoquinol methyltransferase activity"/>
    <property type="evidence" value="ECO:0007669"/>
    <property type="project" value="UniProtKB-EC"/>
</dbReference>
<dbReference type="Gene3D" id="3.40.50.150">
    <property type="entry name" value="Vaccinia Virus protein VP39"/>
    <property type="match status" value="1"/>
</dbReference>
<dbReference type="EC" id="2.1.1.163" evidence="2"/>
<dbReference type="STRING" id="1121877.FEAC_13570"/>
<reference evidence="2 3" key="1">
    <citation type="submission" date="2015-01" db="EMBL/GenBank/DDBJ databases">
        <title>Draft genome of the acidophilic iron oxidizer Ferrimicrobium acidiphilum strain T23.</title>
        <authorList>
            <person name="Poehlein A."/>
            <person name="Eisen S."/>
            <person name="Schloemann M."/>
            <person name="Johnson B.D."/>
            <person name="Daniel R."/>
            <person name="Muehling M."/>
        </authorList>
    </citation>
    <scope>NUCLEOTIDE SEQUENCE [LARGE SCALE GENOMIC DNA]</scope>
    <source>
        <strain evidence="2 3">T23</strain>
    </source>
</reference>